<keyword evidence="3 7" id="KW-0347">Helicase</keyword>
<evidence type="ECO:0000256" key="1">
    <source>
        <dbReference type="ARBA" id="ARBA00022741"/>
    </source>
</evidence>
<feature type="domain" description="Helicase ATP-binding" evidence="9">
    <location>
        <begin position="34"/>
        <end position="205"/>
    </location>
</feature>
<accession>A0A7Z9C9Y7</accession>
<dbReference type="Pfam" id="PF00271">
    <property type="entry name" value="Helicase_C"/>
    <property type="match status" value="1"/>
</dbReference>
<dbReference type="Pfam" id="PF03880">
    <property type="entry name" value="DbpA"/>
    <property type="match status" value="1"/>
</dbReference>
<evidence type="ECO:0000256" key="8">
    <source>
        <dbReference type="SAM" id="MobiDB-lite"/>
    </source>
</evidence>
<dbReference type="PROSITE" id="PS51192">
    <property type="entry name" value="HELICASE_ATP_BIND_1"/>
    <property type="match status" value="1"/>
</dbReference>
<dbReference type="InterPro" id="IPR014014">
    <property type="entry name" value="RNA_helicase_DEAD_Q_motif"/>
</dbReference>
<name>A0A7Z9C9Y7_CAPOC</name>
<proteinExistence type="inferred from homology"/>
<dbReference type="AlphaFoldDB" id="A0A7Z9C9Y7"/>
<dbReference type="Gene3D" id="3.30.70.330">
    <property type="match status" value="1"/>
</dbReference>
<evidence type="ECO:0000256" key="4">
    <source>
        <dbReference type="ARBA" id="ARBA00022840"/>
    </source>
</evidence>
<dbReference type="GO" id="GO:0003724">
    <property type="term" value="F:RNA helicase activity"/>
    <property type="evidence" value="ECO:0007669"/>
    <property type="project" value="UniProtKB-EC"/>
</dbReference>
<dbReference type="InterPro" id="IPR014001">
    <property type="entry name" value="Helicase_ATP-bd"/>
</dbReference>
<dbReference type="InterPro" id="IPR044742">
    <property type="entry name" value="DEAD/DEAH_RhlB"/>
</dbReference>
<feature type="compositionally biased region" description="Basic and acidic residues" evidence="8">
    <location>
        <begin position="532"/>
        <end position="569"/>
    </location>
</feature>
<dbReference type="InterPro" id="IPR000629">
    <property type="entry name" value="RNA-helicase_DEAD-box_CS"/>
</dbReference>
<evidence type="ECO:0000313" key="12">
    <source>
        <dbReference type="EMBL" id="VDG81529.1"/>
    </source>
</evidence>
<organism evidence="12 13">
    <name type="scientific">Capnocytophaga ochracea</name>
    <dbReference type="NCBI Taxonomy" id="1018"/>
    <lineage>
        <taxon>Bacteria</taxon>
        <taxon>Pseudomonadati</taxon>
        <taxon>Bacteroidota</taxon>
        <taxon>Flavobacteriia</taxon>
        <taxon>Flavobacteriales</taxon>
        <taxon>Flavobacteriaceae</taxon>
        <taxon>Capnocytophaga</taxon>
    </lineage>
</organism>
<evidence type="ECO:0000259" key="11">
    <source>
        <dbReference type="PROSITE" id="PS51195"/>
    </source>
</evidence>
<reference evidence="12 13" key="1">
    <citation type="submission" date="2018-11" db="EMBL/GenBank/DDBJ databases">
        <authorList>
            <consortium name="Pathogen Informatics"/>
        </authorList>
    </citation>
    <scope>NUCLEOTIDE SEQUENCE [LARGE SCALE GENOMIC DNA]</scope>
    <source>
        <strain evidence="12 13">NCTC11458</strain>
    </source>
</reference>
<dbReference type="GO" id="GO:0003676">
    <property type="term" value="F:nucleic acid binding"/>
    <property type="evidence" value="ECO:0007669"/>
    <property type="project" value="InterPro"/>
</dbReference>
<feature type="domain" description="Helicase C-terminal" evidence="10">
    <location>
        <begin position="216"/>
        <end position="378"/>
    </location>
</feature>
<evidence type="ECO:0000256" key="3">
    <source>
        <dbReference type="ARBA" id="ARBA00022806"/>
    </source>
</evidence>
<dbReference type="SMART" id="SM00490">
    <property type="entry name" value="HELICc"/>
    <property type="match status" value="1"/>
</dbReference>
<dbReference type="Pfam" id="PF00270">
    <property type="entry name" value="DEAD"/>
    <property type="match status" value="1"/>
</dbReference>
<dbReference type="GO" id="GO:0005524">
    <property type="term" value="F:ATP binding"/>
    <property type="evidence" value="ECO:0007669"/>
    <property type="project" value="UniProtKB-KW"/>
</dbReference>
<dbReference type="InterPro" id="IPR050079">
    <property type="entry name" value="DEAD_box_RNA_helicase"/>
</dbReference>
<dbReference type="InterPro" id="IPR005580">
    <property type="entry name" value="DbpA/CsdA_RNA-bd_dom"/>
</dbReference>
<keyword evidence="1 7" id="KW-0547">Nucleotide-binding</keyword>
<dbReference type="CDD" id="cd00268">
    <property type="entry name" value="DEADc"/>
    <property type="match status" value="1"/>
</dbReference>
<evidence type="ECO:0000256" key="2">
    <source>
        <dbReference type="ARBA" id="ARBA00022801"/>
    </source>
</evidence>
<feature type="short sequence motif" description="Q motif" evidence="6">
    <location>
        <begin position="2"/>
        <end position="30"/>
    </location>
</feature>
<feature type="region of interest" description="Disordered" evidence="8">
    <location>
        <begin position="530"/>
        <end position="584"/>
    </location>
</feature>
<keyword evidence="2 7" id="KW-0378">Hydrolase</keyword>
<evidence type="ECO:0000259" key="9">
    <source>
        <dbReference type="PROSITE" id="PS51192"/>
    </source>
</evidence>
<evidence type="ECO:0000259" key="10">
    <source>
        <dbReference type="PROSITE" id="PS51194"/>
    </source>
</evidence>
<comment type="caution">
    <text evidence="12">The sequence shown here is derived from an EMBL/GenBank/DDBJ whole genome shotgun (WGS) entry which is preliminary data.</text>
</comment>
<dbReference type="GO" id="GO:0005829">
    <property type="term" value="C:cytosol"/>
    <property type="evidence" value="ECO:0007669"/>
    <property type="project" value="TreeGrafter"/>
</dbReference>
<dbReference type="InterPro" id="IPR011545">
    <property type="entry name" value="DEAD/DEAH_box_helicase_dom"/>
</dbReference>
<dbReference type="PROSITE" id="PS51195">
    <property type="entry name" value="Q_MOTIF"/>
    <property type="match status" value="1"/>
</dbReference>
<dbReference type="PROSITE" id="PS51194">
    <property type="entry name" value="HELICASE_CTER"/>
    <property type="match status" value="1"/>
</dbReference>
<keyword evidence="4 7" id="KW-0067">ATP-binding</keyword>
<dbReference type="CDD" id="cd18787">
    <property type="entry name" value="SF2_C_DEAD"/>
    <property type="match status" value="1"/>
</dbReference>
<dbReference type="PROSITE" id="PS00039">
    <property type="entry name" value="DEAD_ATP_HELICASE"/>
    <property type="match status" value="1"/>
</dbReference>
<dbReference type="RefSeq" id="WP_181831217.1">
    <property type="nucleotide sequence ID" value="NZ_UYIQ01000001.1"/>
</dbReference>
<dbReference type="GO" id="GO:0016787">
    <property type="term" value="F:hydrolase activity"/>
    <property type="evidence" value="ECO:0007669"/>
    <property type="project" value="UniProtKB-KW"/>
</dbReference>
<dbReference type="SUPFAM" id="SSF52540">
    <property type="entry name" value="P-loop containing nucleoside triphosphate hydrolases"/>
    <property type="match status" value="1"/>
</dbReference>
<dbReference type="InterPro" id="IPR001650">
    <property type="entry name" value="Helicase_C-like"/>
</dbReference>
<evidence type="ECO:0000256" key="5">
    <source>
        <dbReference type="ARBA" id="ARBA00038437"/>
    </source>
</evidence>
<comment type="similarity">
    <text evidence="5 7">Belongs to the DEAD box helicase family.</text>
</comment>
<dbReference type="PANTHER" id="PTHR47959">
    <property type="entry name" value="ATP-DEPENDENT RNA HELICASE RHLE-RELATED"/>
    <property type="match status" value="1"/>
</dbReference>
<evidence type="ECO:0000256" key="7">
    <source>
        <dbReference type="RuleBase" id="RU000492"/>
    </source>
</evidence>
<dbReference type="EMBL" id="UYIQ01000001">
    <property type="protein sequence ID" value="VDG81529.1"/>
    <property type="molecule type" value="Genomic_DNA"/>
</dbReference>
<evidence type="ECO:0000313" key="13">
    <source>
        <dbReference type="Proteomes" id="UP000276733"/>
    </source>
</evidence>
<dbReference type="SMART" id="SM00487">
    <property type="entry name" value="DEXDc"/>
    <property type="match status" value="1"/>
</dbReference>
<sequence>MNLFEQLGLDEPILKAISDMGFETPSEIQQKAIPTLLANGADMVALAQTGTGKTAAFGFPLLQLIDTDSRVTQGLILSPTRELCLQIASELRNYAKYLPKVNVVAVYGGASIEEQARSLKKGAQIIVATPGRMQDMIRRNFVDISHINYCVLDEADEMLNMGFYEDITAILSHTPQEKSTWLFSATMPNEVAKIARKFMRKPIEITVGTRNQATNTVQHEYYIVSGRHRYQALKRLADANPDIFSVVFCRTKRDTQAVAEKLIEDGYNAAALHGDLSQNQRDLVMKSFRARQIQMLVATDVAARGIDVDDITHVIHYQLPDEIETYNHRSGRTGRAGKSGISMVILPKSEVKKIKTIEKMIGQPFEQKQLPSGMEICEIQLYHLANNLKNTEVNPAIDDYLPAIYKELKNVDRDELIKKIFSVEFTRFFNYYKNAENLSVENERESRSGGNSDEVRYFINIGERDGYDWKSLKDFLKATLNLGRDDVFKVDVKNSFSFFNTDADLSDLVMSTFTDFQMDGRFINVELSTKGAGRDRGGRKRGNDDGRRHGNDEGRNRKKGQRESRKQKTAEALQQAFKKKKKRK</sequence>
<dbReference type="CDD" id="cd12252">
    <property type="entry name" value="RRM_DbpA"/>
    <property type="match status" value="1"/>
</dbReference>
<dbReference type="Proteomes" id="UP000276733">
    <property type="component" value="Unassembled WGS sequence"/>
</dbReference>
<dbReference type="EC" id="3.6.4.13" evidence="12"/>
<dbReference type="Gene3D" id="3.40.50.300">
    <property type="entry name" value="P-loop containing nucleotide triphosphate hydrolases"/>
    <property type="match status" value="2"/>
</dbReference>
<dbReference type="EC" id="3.6.1.-" evidence="12"/>
<dbReference type="PANTHER" id="PTHR47959:SF13">
    <property type="entry name" value="ATP-DEPENDENT RNA HELICASE RHLE"/>
    <property type="match status" value="1"/>
</dbReference>
<dbReference type="InterPro" id="IPR027417">
    <property type="entry name" value="P-loop_NTPase"/>
</dbReference>
<dbReference type="InterPro" id="IPR012677">
    <property type="entry name" value="Nucleotide-bd_a/b_plait_sf"/>
</dbReference>
<feature type="domain" description="DEAD-box RNA helicase Q" evidence="11">
    <location>
        <begin position="2"/>
        <end position="30"/>
    </location>
</feature>
<protein>
    <submittedName>
        <fullName evidence="12">Putative ATP-dependent RNA helicase RhlE</fullName>
        <ecNumber evidence="12">3.6.1.-</ecNumber>
        <ecNumber evidence="12">3.6.4.13</ecNumber>
    </submittedName>
</protein>
<gene>
    <name evidence="12" type="primary">deaD</name>
    <name evidence="12" type="ORF">NCTC11458_00816</name>
</gene>
<evidence type="ECO:0000256" key="6">
    <source>
        <dbReference type="PROSITE-ProRule" id="PRU00552"/>
    </source>
</evidence>